<evidence type="ECO:0000256" key="1">
    <source>
        <dbReference type="ARBA" id="ARBA00004141"/>
    </source>
</evidence>
<dbReference type="OrthoDB" id="196786at2759"/>
<organism evidence="7 8">
    <name type="scientific">Triparma laevis f. longispina</name>
    <dbReference type="NCBI Taxonomy" id="1714387"/>
    <lineage>
        <taxon>Eukaryota</taxon>
        <taxon>Sar</taxon>
        <taxon>Stramenopiles</taxon>
        <taxon>Ochrophyta</taxon>
        <taxon>Bolidophyceae</taxon>
        <taxon>Parmales</taxon>
        <taxon>Triparmaceae</taxon>
        <taxon>Triparma</taxon>
    </lineage>
</organism>
<evidence type="ECO:0000256" key="2">
    <source>
        <dbReference type="ARBA" id="ARBA00022448"/>
    </source>
</evidence>
<proteinExistence type="predicted"/>
<evidence type="ECO:0000256" key="4">
    <source>
        <dbReference type="ARBA" id="ARBA00022989"/>
    </source>
</evidence>
<feature type="transmembrane region" description="Helical" evidence="6">
    <location>
        <begin position="79"/>
        <end position="97"/>
    </location>
</feature>
<feature type="transmembrane region" description="Helical" evidence="6">
    <location>
        <begin position="135"/>
        <end position="157"/>
    </location>
</feature>
<keyword evidence="8" id="KW-1185">Reference proteome</keyword>
<comment type="subcellular location">
    <subcellularLocation>
        <location evidence="1">Membrane</location>
        <topology evidence="1">Multi-pass membrane protein</topology>
    </subcellularLocation>
</comment>
<feature type="transmembrane region" description="Helical" evidence="6">
    <location>
        <begin position="225"/>
        <end position="246"/>
    </location>
</feature>
<dbReference type="InterPro" id="IPR036259">
    <property type="entry name" value="MFS_trans_sf"/>
</dbReference>
<keyword evidence="2" id="KW-0813">Transport</keyword>
<name>A0A9W7KY20_9STRA</name>
<comment type="caution">
    <text evidence="7">The sequence shown here is derived from an EMBL/GenBank/DDBJ whole genome shotgun (WGS) entry which is preliminary data.</text>
</comment>
<evidence type="ECO:0000256" key="5">
    <source>
        <dbReference type="ARBA" id="ARBA00023136"/>
    </source>
</evidence>
<dbReference type="Gene3D" id="1.20.1250.20">
    <property type="entry name" value="MFS general substrate transporter like domains"/>
    <property type="match status" value="1"/>
</dbReference>
<reference evidence="8" key="1">
    <citation type="journal article" date="2023" name="Commun. Biol.">
        <title>Genome analysis of Parmales, the sister group of diatoms, reveals the evolutionary specialization of diatoms from phago-mixotrophs to photoautotrophs.</title>
        <authorList>
            <person name="Ban H."/>
            <person name="Sato S."/>
            <person name="Yoshikawa S."/>
            <person name="Yamada K."/>
            <person name="Nakamura Y."/>
            <person name="Ichinomiya M."/>
            <person name="Sato N."/>
            <person name="Blanc-Mathieu R."/>
            <person name="Endo H."/>
            <person name="Kuwata A."/>
            <person name="Ogata H."/>
        </authorList>
    </citation>
    <scope>NUCLEOTIDE SEQUENCE [LARGE SCALE GENOMIC DNA]</scope>
    <source>
        <strain evidence="8">NIES 3700</strain>
    </source>
</reference>
<keyword evidence="5 6" id="KW-0472">Membrane</keyword>
<dbReference type="GO" id="GO:0022857">
    <property type="term" value="F:transmembrane transporter activity"/>
    <property type="evidence" value="ECO:0007669"/>
    <property type="project" value="InterPro"/>
</dbReference>
<feature type="transmembrane region" description="Helical" evidence="6">
    <location>
        <begin position="319"/>
        <end position="342"/>
    </location>
</feature>
<dbReference type="SUPFAM" id="SSF103473">
    <property type="entry name" value="MFS general substrate transporter"/>
    <property type="match status" value="1"/>
</dbReference>
<feature type="transmembrane region" description="Helical" evidence="6">
    <location>
        <begin position="109"/>
        <end position="129"/>
    </location>
</feature>
<dbReference type="GO" id="GO:0016020">
    <property type="term" value="C:membrane"/>
    <property type="evidence" value="ECO:0007669"/>
    <property type="project" value="UniProtKB-SubCell"/>
</dbReference>
<evidence type="ECO:0000313" key="8">
    <source>
        <dbReference type="Proteomes" id="UP001165122"/>
    </source>
</evidence>
<evidence type="ECO:0000256" key="6">
    <source>
        <dbReference type="SAM" id="Phobius"/>
    </source>
</evidence>
<dbReference type="PANTHER" id="PTHR43791:SF36">
    <property type="entry name" value="TRANSPORTER, PUTATIVE (AFU_ORTHOLOGUE AFUA_6G08340)-RELATED"/>
    <property type="match status" value="1"/>
</dbReference>
<gene>
    <name evidence="7" type="ORF">TrLO_g10520</name>
</gene>
<feature type="transmembrane region" description="Helical" evidence="6">
    <location>
        <begin position="258"/>
        <end position="282"/>
    </location>
</feature>
<evidence type="ECO:0000313" key="7">
    <source>
        <dbReference type="EMBL" id="GMI15351.1"/>
    </source>
</evidence>
<feature type="transmembrane region" description="Helical" evidence="6">
    <location>
        <begin position="294"/>
        <end position="313"/>
    </location>
</feature>
<keyword evidence="3 6" id="KW-0812">Transmembrane</keyword>
<dbReference type="PANTHER" id="PTHR43791">
    <property type="entry name" value="PERMEASE-RELATED"/>
    <property type="match status" value="1"/>
</dbReference>
<dbReference type="EMBL" id="BRXW01000229">
    <property type="protein sequence ID" value="GMI15351.1"/>
    <property type="molecule type" value="Genomic_DNA"/>
</dbReference>
<dbReference type="InterPro" id="IPR011701">
    <property type="entry name" value="MFS"/>
</dbReference>
<accession>A0A9W7KY20</accession>
<dbReference type="AlphaFoldDB" id="A0A9W7KY20"/>
<dbReference type="Proteomes" id="UP001165122">
    <property type="component" value="Unassembled WGS sequence"/>
</dbReference>
<feature type="transmembrane region" description="Helical" evidence="6">
    <location>
        <begin position="44"/>
        <end position="67"/>
    </location>
</feature>
<keyword evidence="4 6" id="KW-1133">Transmembrane helix</keyword>
<sequence length="344" mass="38138">MATANSVATKFSDTILEEDHTTLLLSSSSNADSLKPAVAKLRRLILPLMFVPSLVSYLDCINLDFVADDMQVDLGLSDKVYSLGAGFFFVTYGSMQIPSNRLLRKFSGVEWLAFLTISWGLCTCCMSMITGEWSFYSVCTLLGFFEAGFFPGMMVYLRSFFTTDDFGWRAAALEGVALYFFQPQDVSSCNFLTNSDKRMVAREVGRVKEPPGEPNLKEVMSLPGLWHFTFHWLVFGLPYWGFIYWVPKIIDELEDGDVSSTTVIFLSSIPYTGAVIGNLTLATLADTFGNNSRFFFVGVAMELAGFGFFLGSISNSKTLSFVGLTITGAELWGSYGLLWSMIAQ</sequence>
<protein>
    <submittedName>
        <fullName evidence="7">Uncharacterized protein</fullName>
    </submittedName>
</protein>
<evidence type="ECO:0000256" key="3">
    <source>
        <dbReference type="ARBA" id="ARBA00022692"/>
    </source>
</evidence>
<dbReference type="Pfam" id="PF07690">
    <property type="entry name" value="MFS_1"/>
    <property type="match status" value="2"/>
</dbReference>